<dbReference type="InParanoid" id="A0A2P5FCK4"/>
<evidence type="ECO:0000313" key="2">
    <source>
        <dbReference type="EMBL" id="PON95496.1"/>
    </source>
</evidence>
<comment type="caution">
    <text evidence="2">The sequence shown here is derived from an EMBL/GenBank/DDBJ whole genome shotgun (WGS) entry which is preliminary data.</text>
</comment>
<reference evidence="3" key="1">
    <citation type="submission" date="2016-06" db="EMBL/GenBank/DDBJ databases">
        <title>Parallel loss of symbiosis genes in relatives of nitrogen-fixing non-legume Parasponia.</title>
        <authorList>
            <person name="Van Velzen R."/>
            <person name="Holmer R."/>
            <person name="Bu F."/>
            <person name="Rutten L."/>
            <person name="Van Zeijl A."/>
            <person name="Liu W."/>
            <person name="Santuari L."/>
            <person name="Cao Q."/>
            <person name="Sharma T."/>
            <person name="Shen D."/>
            <person name="Roswanjaya Y."/>
            <person name="Wardhani T."/>
            <person name="Kalhor M.S."/>
            <person name="Jansen J."/>
            <person name="Van den Hoogen J."/>
            <person name="Gungor B."/>
            <person name="Hartog M."/>
            <person name="Hontelez J."/>
            <person name="Verver J."/>
            <person name="Yang W.-C."/>
            <person name="Schijlen E."/>
            <person name="Repin R."/>
            <person name="Schilthuizen M."/>
            <person name="Schranz E."/>
            <person name="Heidstra R."/>
            <person name="Miyata K."/>
            <person name="Fedorova E."/>
            <person name="Kohlen W."/>
            <person name="Bisseling T."/>
            <person name="Smit S."/>
            <person name="Geurts R."/>
        </authorList>
    </citation>
    <scope>NUCLEOTIDE SEQUENCE [LARGE SCALE GENOMIC DNA]</scope>
    <source>
        <strain evidence="3">cv. RG33-2</strain>
    </source>
</reference>
<gene>
    <name evidence="2" type="ORF">TorRG33x02_086420</name>
</gene>
<feature type="non-terminal residue" evidence="2">
    <location>
        <position position="1"/>
    </location>
</feature>
<evidence type="ECO:0000256" key="1">
    <source>
        <dbReference type="SAM" id="MobiDB-lite"/>
    </source>
</evidence>
<dbReference type="Proteomes" id="UP000237000">
    <property type="component" value="Unassembled WGS sequence"/>
</dbReference>
<feature type="region of interest" description="Disordered" evidence="1">
    <location>
        <begin position="1"/>
        <end position="38"/>
    </location>
</feature>
<feature type="compositionally biased region" description="Basic and acidic residues" evidence="1">
    <location>
        <begin position="24"/>
        <end position="38"/>
    </location>
</feature>
<dbReference type="AlphaFoldDB" id="A0A2P5FCK4"/>
<proteinExistence type="predicted"/>
<evidence type="ECO:0000313" key="3">
    <source>
        <dbReference type="Proteomes" id="UP000237000"/>
    </source>
</evidence>
<name>A0A2P5FCK4_TREOI</name>
<keyword evidence="3" id="KW-1185">Reference proteome</keyword>
<accession>A0A2P5FCK4</accession>
<protein>
    <submittedName>
        <fullName evidence="2">Uncharacterized protein</fullName>
    </submittedName>
</protein>
<dbReference type="EMBL" id="JXTC01000044">
    <property type="protein sequence ID" value="PON95496.1"/>
    <property type="molecule type" value="Genomic_DNA"/>
</dbReference>
<sequence length="64" mass="7549">RSGRRKRREGGRGGYGEKEEEEVEEKRRMRKREAEQRDKVSLSGLYEQLRETLSVAPCVCYDCI</sequence>
<organism evidence="2 3">
    <name type="scientific">Trema orientale</name>
    <name type="common">Charcoal tree</name>
    <name type="synonym">Celtis orientalis</name>
    <dbReference type="NCBI Taxonomy" id="63057"/>
    <lineage>
        <taxon>Eukaryota</taxon>
        <taxon>Viridiplantae</taxon>
        <taxon>Streptophyta</taxon>
        <taxon>Embryophyta</taxon>
        <taxon>Tracheophyta</taxon>
        <taxon>Spermatophyta</taxon>
        <taxon>Magnoliopsida</taxon>
        <taxon>eudicotyledons</taxon>
        <taxon>Gunneridae</taxon>
        <taxon>Pentapetalae</taxon>
        <taxon>rosids</taxon>
        <taxon>fabids</taxon>
        <taxon>Rosales</taxon>
        <taxon>Cannabaceae</taxon>
        <taxon>Trema</taxon>
    </lineage>
</organism>